<dbReference type="Proteomes" id="UP001515480">
    <property type="component" value="Unassembled WGS sequence"/>
</dbReference>
<proteinExistence type="predicted"/>
<comment type="caution">
    <text evidence="2">The sequence shown here is derived from an EMBL/GenBank/DDBJ whole genome shotgun (WGS) entry which is preliminary data.</text>
</comment>
<accession>A0AB34JQY6</accession>
<dbReference type="EMBL" id="JBGBPQ010000006">
    <property type="protein sequence ID" value="KAL1523177.1"/>
    <property type="molecule type" value="Genomic_DNA"/>
</dbReference>
<evidence type="ECO:0000313" key="3">
    <source>
        <dbReference type="Proteomes" id="UP001515480"/>
    </source>
</evidence>
<sequence>MMKVNRNGMCPPLKSIVTGGFGMRARHLARYTYLPQRAALSHNSLQLCSVAYGMPAYISRLRREVAQAEHEGERVVLHVLSASAWYVMDYLRTYQPKNVCGLVLESTPYRFNLEPLARELLPAPIARSSCALLDALLRLNGASDEWRSRYLETLENPPVDHVLVIGSQQDSMIPAEQFTDLSHAMRLTRDDSKVSSFISDCSRHALAVKDDPKYGDIMNRWIKQLEDPLKGMESDPVLSSGNPGISTPALG</sequence>
<evidence type="ECO:0000313" key="2">
    <source>
        <dbReference type="EMBL" id="KAL1523177.1"/>
    </source>
</evidence>
<reference evidence="2 3" key="1">
    <citation type="journal article" date="2024" name="Science">
        <title>Giant polyketide synthase enzymes in the biosynthesis of giant marine polyether toxins.</title>
        <authorList>
            <person name="Fallon T.R."/>
            <person name="Shende V.V."/>
            <person name="Wierzbicki I.H."/>
            <person name="Pendleton A.L."/>
            <person name="Watervoot N.F."/>
            <person name="Auber R.P."/>
            <person name="Gonzalez D.J."/>
            <person name="Wisecaver J.H."/>
            <person name="Moore B.S."/>
        </authorList>
    </citation>
    <scope>NUCLEOTIDE SEQUENCE [LARGE SCALE GENOMIC DNA]</scope>
    <source>
        <strain evidence="2 3">12B1</strain>
    </source>
</reference>
<dbReference type="SUPFAM" id="SSF53474">
    <property type="entry name" value="alpha/beta-Hydrolases"/>
    <property type="match status" value="1"/>
</dbReference>
<feature type="region of interest" description="Disordered" evidence="1">
    <location>
        <begin position="232"/>
        <end position="251"/>
    </location>
</feature>
<organism evidence="2 3">
    <name type="scientific">Prymnesium parvum</name>
    <name type="common">Toxic golden alga</name>
    <dbReference type="NCBI Taxonomy" id="97485"/>
    <lineage>
        <taxon>Eukaryota</taxon>
        <taxon>Haptista</taxon>
        <taxon>Haptophyta</taxon>
        <taxon>Prymnesiophyceae</taxon>
        <taxon>Prymnesiales</taxon>
        <taxon>Prymnesiaceae</taxon>
        <taxon>Prymnesium</taxon>
    </lineage>
</organism>
<dbReference type="InterPro" id="IPR029058">
    <property type="entry name" value="AB_hydrolase_fold"/>
</dbReference>
<name>A0AB34JQY6_PRYPA</name>
<dbReference type="AlphaFoldDB" id="A0AB34JQY6"/>
<evidence type="ECO:0000256" key="1">
    <source>
        <dbReference type="SAM" id="MobiDB-lite"/>
    </source>
</evidence>
<keyword evidence="3" id="KW-1185">Reference proteome</keyword>
<gene>
    <name evidence="2" type="ORF">AB1Y20_018132</name>
</gene>
<protein>
    <submittedName>
        <fullName evidence="2">Uncharacterized protein</fullName>
    </submittedName>
</protein>
<dbReference type="Gene3D" id="3.40.50.1820">
    <property type="entry name" value="alpha/beta hydrolase"/>
    <property type="match status" value="1"/>
</dbReference>